<dbReference type="Proteomes" id="UP000887458">
    <property type="component" value="Unassembled WGS sequence"/>
</dbReference>
<name>A0ABQ8J2F1_DERPT</name>
<reference evidence="1 2" key="1">
    <citation type="journal article" date="2018" name="J. Allergy Clin. Immunol.">
        <title>High-quality assembly of Dermatophagoides pteronyssinus genome and transcriptome reveals a wide range of novel allergens.</title>
        <authorList>
            <person name="Liu X.Y."/>
            <person name="Yang K.Y."/>
            <person name="Wang M.Q."/>
            <person name="Kwok J.S."/>
            <person name="Zeng X."/>
            <person name="Yang Z."/>
            <person name="Xiao X.J."/>
            <person name="Lau C.P."/>
            <person name="Li Y."/>
            <person name="Huang Z.M."/>
            <person name="Ba J.G."/>
            <person name="Yim A.K."/>
            <person name="Ouyang C.Y."/>
            <person name="Ngai S.M."/>
            <person name="Chan T.F."/>
            <person name="Leung E.L."/>
            <person name="Liu L."/>
            <person name="Liu Z.G."/>
            <person name="Tsui S.K."/>
        </authorList>
    </citation>
    <scope>NUCLEOTIDE SEQUENCE [LARGE SCALE GENOMIC DNA]</scope>
    <source>
        <strain evidence="1">Derp</strain>
    </source>
</reference>
<keyword evidence="2" id="KW-1185">Reference proteome</keyword>
<evidence type="ECO:0000313" key="1">
    <source>
        <dbReference type="EMBL" id="KAH9416743.1"/>
    </source>
</evidence>
<proteinExistence type="predicted"/>
<comment type="caution">
    <text evidence="1">The sequence shown here is derived from an EMBL/GenBank/DDBJ whole genome shotgun (WGS) entry which is preliminary data.</text>
</comment>
<accession>A0ABQ8J2F1</accession>
<gene>
    <name evidence="1" type="ORF">DERP_014794</name>
</gene>
<organism evidence="1 2">
    <name type="scientific">Dermatophagoides pteronyssinus</name>
    <name type="common">European house dust mite</name>
    <dbReference type="NCBI Taxonomy" id="6956"/>
    <lineage>
        <taxon>Eukaryota</taxon>
        <taxon>Metazoa</taxon>
        <taxon>Ecdysozoa</taxon>
        <taxon>Arthropoda</taxon>
        <taxon>Chelicerata</taxon>
        <taxon>Arachnida</taxon>
        <taxon>Acari</taxon>
        <taxon>Acariformes</taxon>
        <taxon>Sarcoptiformes</taxon>
        <taxon>Astigmata</taxon>
        <taxon>Psoroptidia</taxon>
        <taxon>Analgoidea</taxon>
        <taxon>Pyroglyphidae</taxon>
        <taxon>Dermatophagoidinae</taxon>
        <taxon>Dermatophagoides</taxon>
    </lineage>
</organism>
<evidence type="ECO:0000313" key="2">
    <source>
        <dbReference type="Proteomes" id="UP000887458"/>
    </source>
</evidence>
<protein>
    <submittedName>
        <fullName evidence="1">Uncharacterized protein</fullName>
    </submittedName>
</protein>
<reference evidence="1 2" key="2">
    <citation type="journal article" date="2022" name="Mol. Biol. Evol.">
        <title>Comparative Genomics Reveals Insights into the Divergent Evolution of Astigmatic Mites and Household Pest Adaptations.</title>
        <authorList>
            <person name="Xiong Q."/>
            <person name="Wan A.T."/>
            <person name="Liu X."/>
            <person name="Fung C.S."/>
            <person name="Xiao X."/>
            <person name="Malainual N."/>
            <person name="Hou J."/>
            <person name="Wang L."/>
            <person name="Wang M."/>
            <person name="Yang K.Y."/>
            <person name="Cui Y."/>
            <person name="Leung E.L."/>
            <person name="Nong W."/>
            <person name="Shin S.K."/>
            <person name="Au S.W."/>
            <person name="Jeong K.Y."/>
            <person name="Chew F.T."/>
            <person name="Hui J.H."/>
            <person name="Leung T.F."/>
            <person name="Tungtrongchitr A."/>
            <person name="Zhong N."/>
            <person name="Liu Z."/>
            <person name="Tsui S.K."/>
        </authorList>
    </citation>
    <scope>NUCLEOTIDE SEQUENCE [LARGE SCALE GENOMIC DNA]</scope>
    <source>
        <strain evidence="1">Derp</strain>
    </source>
</reference>
<sequence length="79" mass="9427">MHCSQSKDIEKNNEFELIELNDDVVDQTNANNTNNLMFPFFLDEYHIEEQTFQIEKNSIGNRITHKICHHQQLTNKSYK</sequence>
<dbReference type="EMBL" id="NJHN03000087">
    <property type="protein sequence ID" value="KAH9416743.1"/>
    <property type="molecule type" value="Genomic_DNA"/>
</dbReference>